<feature type="compositionally biased region" description="Polar residues" evidence="10">
    <location>
        <begin position="1420"/>
        <end position="1439"/>
    </location>
</feature>
<feature type="repeat" description="TPR" evidence="9">
    <location>
        <begin position="1212"/>
        <end position="1245"/>
    </location>
</feature>
<dbReference type="Pfam" id="PF25520">
    <property type="entry name" value="AAA_lid_TANC1"/>
    <property type="match status" value="1"/>
</dbReference>
<name>A0A673GLM4_9TELE</name>
<evidence type="ECO:0000256" key="9">
    <source>
        <dbReference type="PROSITE-ProRule" id="PRU00339"/>
    </source>
</evidence>
<comment type="subcellular location">
    <subcellularLocation>
        <location evidence="6">Postsynapse</location>
    </subcellularLocation>
</comment>
<dbReference type="SMART" id="SM00028">
    <property type="entry name" value="TPR"/>
    <property type="match status" value="3"/>
</dbReference>
<feature type="compositionally biased region" description="Low complexity" evidence="10">
    <location>
        <begin position="1492"/>
        <end position="1509"/>
    </location>
</feature>
<dbReference type="PROSITE" id="PS50088">
    <property type="entry name" value="ANK_REPEAT"/>
    <property type="match status" value="5"/>
</dbReference>
<dbReference type="Pfam" id="PF00023">
    <property type="entry name" value="Ank"/>
    <property type="match status" value="1"/>
</dbReference>
<feature type="repeat" description="ANK" evidence="8">
    <location>
        <begin position="1020"/>
        <end position="1052"/>
    </location>
</feature>
<feature type="compositionally biased region" description="Polar residues" evidence="10">
    <location>
        <begin position="341"/>
        <end position="377"/>
    </location>
</feature>
<evidence type="ECO:0000256" key="3">
    <source>
        <dbReference type="ARBA" id="ARBA00022803"/>
    </source>
</evidence>
<feature type="compositionally biased region" description="Basic and acidic residues" evidence="10">
    <location>
        <begin position="1358"/>
        <end position="1374"/>
    </location>
</feature>
<dbReference type="Gene3D" id="1.25.40.20">
    <property type="entry name" value="Ankyrin repeat-containing domain"/>
    <property type="match status" value="2"/>
</dbReference>
<evidence type="ECO:0000256" key="7">
    <source>
        <dbReference type="ARBA" id="ARBA00038259"/>
    </source>
</evidence>
<feature type="region of interest" description="Disordered" evidence="10">
    <location>
        <begin position="127"/>
        <end position="171"/>
    </location>
</feature>
<dbReference type="InterPro" id="IPR036770">
    <property type="entry name" value="Ankyrin_rpt-contain_sf"/>
</dbReference>
<dbReference type="SUPFAM" id="SSF48452">
    <property type="entry name" value="TPR-like"/>
    <property type="match status" value="1"/>
</dbReference>
<dbReference type="SMART" id="SM00248">
    <property type="entry name" value="ANK"/>
    <property type="match status" value="8"/>
</dbReference>
<dbReference type="InterPro" id="IPR050889">
    <property type="entry name" value="Dendritic_Spine_Reg/Scaffold"/>
</dbReference>
<evidence type="ECO:0000256" key="6">
    <source>
        <dbReference type="ARBA" id="ARBA00034110"/>
    </source>
</evidence>
<evidence type="ECO:0000256" key="1">
    <source>
        <dbReference type="ARBA" id="ARBA00022553"/>
    </source>
</evidence>
<dbReference type="InterPro" id="IPR019734">
    <property type="entry name" value="TPR_rpt"/>
</dbReference>
<feature type="compositionally biased region" description="Acidic residues" evidence="10">
    <location>
        <begin position="1316"/>
        <end position="1336"/>
    </location>
</feature>
<gene>
    <name evidence="13" type="primary">LOC107705504</name>
</gene>
<evidence type="ECO:0000256" key="4">
    <source>
        <dbReference type="ARBA" id="ARBA00023018"/>
    </source>
</evidence>
<proteinExistence type="inferred from homology"/>
<keyword evidence="14" id="KW-1185">Reference proteome</keyword>
<dbReference type="InterPro" id="IPR058018">
    <property type="entry name" value="AAA_lid_TANC1/2"/>
</dbReference>
<evidence type="ECO:0000256" key="10">
    <source>
        <dbReference type="SAM" id="MobiDB-lite"/>
    </source>
</evidence>
<evidence type="ECO:0000259" key="11">
    <source>
        <dbReference type="Pfam" id="PF25520"/>
    </source>
</evidence>
<feature type="region of interest" description="Disordered" evidence="10">
    <location>
        <begin position="1411"/>
        <end position="1449"/>
    </location>
</feature>
<feature type="compositionally biased region" description="Basic and acidic residues" evidence="10">
    <location>
        <begin position="1476"/>
        <end position="1490"/>
    </location>
</feature>
<dbReference type="PANTHER" id="PTHR24166">
    <property type="entry name" value="ROLLING PEBBLES, ISOFORM B"/>
    <property type="match status" value="1"/>
</dbReference>
<evidence type="ECO:0000259" key="12">
    <source>
        <dbReference type="Pfam" id="PF25521"/>
    </source>
</evidence>
<feature type="repeat" description="ANK" evidence="8">
    <location>
        <begin position="859"/>
        <end position="891"/>
    </location>
</feature>
<dbReference type="SUPFAM" id="SSF48403">
    <property type="entry name" value="Ankyrin repeat"/>
    <property type="match status" value="1"/>
</dbReference>
<feature type="region of interest" description="Disordered" evidence="10">
    <location>
        <begin position="1292"/>
        <end position="1377"/>
    </location>
</feature>
<dbReference type="Pfam" id="PF25521">
    <property type="entry name" value="WHD_TANC1"/>
    <property type="match status" value="1"/>
</dbReference>
<keyword evidence="4" id="KW-0770">Synapse</keyword>
<evidence type="ECO:0000256" key="5">
    <source>
        <dbReference type="ARBA" id="ARBA00023043"/>
    </source>
</evidence>
<evidence type="ECO:0000256" key="2">
    <source>
        <dbReference type="ARBA" id="ARBA00022737"/>
    </source>
</evidence>
<feature type="compositionally biased region" description="Basic and acidic residues" evidence="10">
    <location>
        <begin position="1292"/>
        <end position="1315"/>
    </location>
</feature>
<evidence type="ECO:0000256" key="8">
    <source>
        <dbReference type="PROSITE-ProRule" id="PRU00023"/>
    </source>
</evidence>
<dbReference type="InterPro" id="IPR002110">
    <property type="entry name" value="Ankyrin_rpt"/>
</dbReference>
<dbReference type="InterPro" id="IPR058056">
    <property type="entry name" value="WH_TANC1/2"/>
</dbReference>
<organism evidence="13 14">
    <name type="scientific">Sinocyclocheilus rhinocerous</name>
    <dbReference type="NCBI Taxonomy" id="307959"/>
    <lineage>
        <taxon>Eukaryota</taxon>
        <taxon>Metazoa</taxon>
        <taxon>Chordata</taxon>
        <taxon>Craniata</taxon>
        <taxon>Vertebrata</taxon>
        <taxon>Euteleostomi</taxon>
        <taxon>Actinopterygii</taxon>
        <taxon>Neopterygii</taxon>
        <taxon>Teleostei</taxon>
        <taxon>Ostariophysi</taxon>
        <taxon>Cypriniformes</taxon>
        <taxon>Cyprinidae</taxon>
        <taxon>Cyprininae</taxon>
        <taxon>Sinocyclocheilus</taxon>
    </lineage>
</organism>
<keyword evidence="5 8" id="KW-0040">ANK repeat</keyword>
<dbReference type="PROSITE" id="PS50297">
    <property type="entry name" value="ANK_REP_REGION"/>
    <property type="match status" value="4"/>
</dbReference>
<dbReference type="Pfam" id="PF12796">
    <property type="entry name" value="Ank_2"/>
    <property type="match status" value="1"/>
</dbReference>
<feature type="compositionally biased region" description="Low complexity" evidence="10">
    <location>
        <begin position="66"/>
        <end position="82"/>
    </location>
</feature>
<dbReference type="Ensembl" id="ENSSRHT00000014724.1">
    <property type="protein sequence ID" value="ENSSRHP00000014231.1"/>
    <property type="gene ID" value="ENSSRHG00000006536.1"/>
</dbReference>
<accession>A0A673GLM4</accession>
<feature type="domain" description="TANC1/2-like winged helix" evidence="12">
    <location>
        <begin position="636"/>
        <end position="789"/>
    </location>
</feature>
<feature type="domain" description="TANC1/2-like AAA+ ATPase lid" evidence="11">
    <location>
        <begin position="539"/>
        <end position="634"/>
    </location>
</feature>
<feature type="region of interest" description="Disordered" evidence="10">
    <location>
        <begin position="1602"/>
        <end position="1625"/>
    </location>
</feature>
<reference evidence="13" key="1">
    <citation type="submission" date="2025-08" db="UniProtKB">
        <authorList>
            <consortium name="Ensembl"/>
        </authorList>
    </citation>
    <scope>IDENTIFICATION</scope>
</reference>
<feature type="region of interest" description="Disordered" evidence="10">
    <location>
        <begin position="66"/>
        <end position="87"/>
    </location>
</feature>
<feature type="repeat" description="ANK" evidence="8">
    <location>
        <begin position="987"/>
        <end position="1019"/>
    </location>
</feature>
<comment type="similarity">
    <text evidence="7">Belongs to the TANC family.</text>
</comment>
<protein>
    <submittedName>
        <fullName evidence="13">Protein TANC1-like</fullName>
    </submittedName>
</protein>
<evidence type="ECO:0000313" key="14">
    <source>
        <dbReference type="Proteomes" id="UP000472270"/>
    </source>
</evidence>
<feature type="repeat" description="TPR" evidence="9">
    <location>
        <begin position="1165"/>
        <end position="1198"/>
    </location>
</feature>
<dbReference type="PROSITE" id="PS50005">
    <property type="entry name" value="TPR"/>
    <property type="match status" value="2"/>
</dbReference>
<dbReference type="InterPro" id="IPR011990">
    <property type="entry name" value="TPR-like_helical_dom_sf"/>
</dbReference>
<feature type="repeat" description="ANK" evidence="8">
    <location>
        <begin position="1086"/>
        <end position="1118"/>
    </location>
</feature>
<dbReference type="FunFam" id="1.25.40.20:FF:000229">
    <property type="entry name" value="protein TANC1 isoform X3"/>
    <property type="match status" value="1"/>
</dbReference>
<feature type="compositionally biased region" description="Polar residues" evidence="10">
    <location>
        <begin position="1512"/>
        <end position="1524"/>
    </location>
</feature>
<dbReference type="InterPro" id="IPR027417">
    <property type="entry name" value="P-loop_NTPase"/>
</dbReference>
<dbReference type="Gene3D" id="1.25.40.10">
    <property type="entry name" value="Tetratricopeptide repeat domain"/>
    <property type="match status" value="1"/>
</dbReference>
<keyword evidence="1" id="KW-0597">Phosphoprotein</keyword>
<keyword evidence="2" id="KW-0677">Repeat</keyword>
<reference evidence="13" key="2">
    <citation type="submission" date="2025-09" db="UniProtKB">
        <authorList>
            <consortium name="Ensembl"/>
        </authorList>
    </citation>
    <scope>IDENTIFICATION</scope>
</reference>
<feature type="region of interest" description="Disordered" evidence="10">
    <location>
        <begin position="1464"/>
        <end position="1530"/>
    </location>
</feature>
<dbReference type="PANTHER" id="PTHR24166:SF23">
    <property type="entry name" value="PROTEIN TANC1"/>
    <property type="match status" value="1"/>
</dbReference>
<sequence>MQSDTQTTCLLHHVTEDCKIRITSLERGNEIDYTAGAVLPSESHFHSRHTNGRCIVSSQGVSPCSTLTSSTASPSAESPCSTLPETSSNSRAPVICSSTCSTATSTIITTPSSTLESKDSGIIATVTSSSENEERCGSSLEWAKDGGAGVRGESGRSTHPPCTPITPEEPAVSGEAQLRTGTTGGATPVVTSPVDGPITYHSTSLVMPRPNSVAATSTTKLEELRYLDEQRNAPQRSSMRLQWHGAHTGGRNQETKARLTPYKPVDIMLKPLLFEVPSVSMDAVFVGRDWLFQRLEEVLTGGGKAGEGKGAVIIGNVGFGKTAVISRLVALSCHGGRMRQIASNSPEATPQTDAHQTNQLNPPSQSPLHSNSCPSTPDTHRHREGAVKRLANKVVAYHYCQADNTYTCLVPEFVHSVSALLCRAPRLNAYRELLLRETHLQSLLSLRSCVQDPAAAFRKGVLEPLTLLRKERKIPEEDYIILVDGFNEAEYHKPDYGDTIATFITKIISKFPIWLKLIVTIRVNVVEVTSLLPFPIIFLDDFHNNKDITSDLTSYIQHRIDHSPDILSNIAINGKADPAIISKLSAHLVARSQGSYLYLKLTLDLFEKGQLVIKSSSYKVIPVSLSELYLLQCNMKFPSASAFERVLPLLNVALASLHPLTDEQLYRALNAGSMKGELEWEDFQQRMDALSCFLIGRRDRTRMFCHPSFREWLVWRADGDSTDFLCDPRSGHALMAFLLSRQEGKLNRQQTMELGHHILKAHIFKGHSKRTGVSSSILQPLWISYSTDSLSAALSSLRNLYTPNVKVSRLLILGGASVCYRTEVLNSAPVLCVQSHLGHLEMAALLLECGAPVDGQSENGMTSLCYASAAGHLPLVTLLCKKWAKVDHADKSGQCALVHAALRGHAEIVQYLQEQEWSSDLKNKALQQALIAASSMGHTQGKYAWFYNVILKLKLKQWEKNLKITCKLEGCVFLLDRGASVTQPNRRGVAPIFNAVRHGHTQIAELFLQRGADVNCSDKHGRSLLMVAASEGHLETVDFLLSQGACITAVDKEGLTPLGWACLKGQKKVVEFLVERGAQIDLTDKHGRTPLDLAAFYGDADIVHYLVECGAAIEHMDYSGMRPLDRAIGSRNTSVVVTLLKKGAKLGNAAWAMATSKPDILIILLQRLMEEGNLLYKKGKMKEAAQRYQYALRKFPREGFGEDLKAFRELRVSLYLNLSRCRRKTNDFGMAEEFATKALELKPKSYEAFYARARAKRSSRQFAAALADLYEAARLSPSNREIRRLLVRVEEESQHLQRQGSEHPTSHSNPSHHEEDNDEEEEEEEDDDDDDDQDIESLEKSPDSLSINMLQADEEEERREQESSRQEKRKESWHQSHTLPDSLGLAISDAQSVVSTAAPGWAALRRLPARQAQSMKNREYSSSLHAEGRTPQSAGSSPMPSRHRPASLRAGPCIDIGCVERGPLGGTREGSTQFGHAEKAEGSVEPRGEFCRSSSVRVSSSSSGNLADSSRVRNSVASADSSTRQSEHKPRPFMGVIDKTVRFQQQQGHHGNLVSGYGWQGLVPEGLVGHNVGVVMNTHSQGLTSDLQYAKTSAYQEPIHNSTHTPDFHPDKFHPGPGYKDSNPIQQHYDTKHKQASLARDNPILISSIKPKRSFIESNV</sequence>
<evidence type="ECO:0000313" key="13">
    <source>
        <dbReference type="Ensembl" id="ENSSRHP00000014231.1"/>
    </source>
</evidence>
<feature type="repeat" description="ANK" evidence="8">
    <location>
        <begin position="1053"/>
        <end position="1085"/>
    </location>
</feature>
<dbReference type="GO" id="GO:0098794">
    <property type="term" value="C:postsynapse"/>
    <property type="evidence" value="ECO:0007669"/>
    <property type="project" value="UniProtKB-SubCell"/>
</dbReference>
<dbReference type="SUPFAM" id="SSF52540">
    <property type="entry name" value="P-loop containing nucleoside triphosphate hydrolases"/>
    <property type="match status" value="1"/>
</dbReference>
<dbReference type="Proteomes" id="UP000472270">
    <property type="component" value="Unassembled WGS sequence"/>
</dbReference>
<keyword evidence="3 9" id="KW-0802">TPR repeat</keyword>
<feature type="region of interest" description="Disordered" evidence="10">
    <location>
        <begin position="340"/>
        <end position="383"/>
    </location>
</feature>